<dbReference type="Pfam" id="PF13807">
    <property type="entry name" value="GNVR"/>
    <property type="match status" value="1"/>
</dbReference>
<evidence type="ECO:0000256" key="8">
    <source>
        <dbReference type="ARBA" id="ARBA00022692"/>
    </source>
</evidence>
<dbReference type="Gene3D" id="3.40.50.300">
    <property type="entry name" value="P-loop containing nucleotide triphosphate hydrolases"/>
    <property type="match status" value="1"/>
</dbReference>
<proteinExistence type="inferred from homology"/>
<dbReference type="AlphaFoldDB" id="A0A7Y9FRF3"/>
<organism evidence="21 22">
    <name type="scientific">Sphingomonas melonis</name>
    <dbReference type="NCBI Taxonomy" id="152682"/>
    <lineage>
        <taxon>Bacteria</taxon>
        <taxon>Pseudomonadati</taxon>
        <taxon>Pseudomonadota</taxon>
        <taxon>Alphaproteobacteria</taxon>
        <taxon>Sphingomonadales</taxon>
        <taxon>Sphingomonadaceae</taxon>
        <taxon>Sphingomonas</taxon>
    </lineage>
</organism>
<dbReference type="CDD" id="cd05387">
    <property type="entry name" value="BY-kinase"/>
    <property type="match status" value="1"/>
</dbReference>
<gene>
    <name evidence="21" type="ORF">HD841_003884</name>
</gene>
<evidence type="ECO:0000256" key="7">
    <source>
        <dbReference type="ARBA" id="ARBA00022679"/>
    </source>
</evidence>
<evidence type="ECO:0000259" key="19">
    <source>
        <dbReference type="Pfam" id="PF13614"/>
    </source>
</evidence>
<protein>
    <recommendedName>
        <fullName evidence="4">non-specific protein-tyrosine kinase</fullName>
        <ecNumber evidence="4">2.7.10.2</ecNumber>
    </recommendedName>
</protein>
<evidence type="ECO:0000256" key="9">
    <source>
        <dbReference type="ARBA" id="ARBA00022741"/>
    </source>
</evidence>
<dbReference type="Proteomes" id="UP000517753">
    <property type="component" value="Unassembled WGS sequence"/>
</dbReference>
<evidence type="ECO:0000256" key="15">
    <source>
        <dbReference type="ARBA" id="ARBA00051245"/>
    </source>
</evidence>
<evidence type="ECO:0000256" key="14">
    <source>
        <dbReference type="ARBA" id="ARBA00023137"/>
    </source>
</evidence>
<evidence type="ECO:0000256" key="3">
    <source>
        <dbReference type="ARBA" id="ARBA00008883"/>
    </source>
</evidence>
<evidence type="ECO:0000256" key="6">
    <source>
        <dbReference type="ARBA" id="ARBA00022519"/>
    </source>
</evidence>
<dbReference type="InterPro" id="IPR003856">
    <property type="entry name" value="LPS_length_determ_N"/>
</dbReference>
<keyword evidence="10" id="KW-0418">Kinase</keyword>
<keyword evidence="16" id="KW-0175">Coiled coil</keyword>
<evidence type="ECO:0000256" key="10">
    <source>
        <dbReference type="ARBA" id="ARBA00022777"/>
    </source>
</evidence>
<evidence type="ECO:0000256" key="4">
    <source>
        <dbReference type="ARBA" id="ARBA00011903"/>
    </source>
</evidence>
<dbReference type="GO" id="GO:0005524">
    <property type="term" value="F:ATP binding"/>
    <property type="evidence" value="ECO:0007669"/>
    <property type="project" value="UniProtKB-KW"/>
</dbReference>
<comment type="similarity">
    <text evidence="2">Belongs to the CpsD/CapB family.</text>
</comment>
<feature type="domain" description="Tyrosine-protein kinase G-rich" evidence="20">
    <location>
        <begin position="399"/>
        <end position="467"/>
    </location>
</feature>
<dbReference type="PANTHER" id="PTHR32309">
    <property type="entry name" value="TYROSINE-PROTEIN KINASE"/>
    <property type="match status" value="1"/>
</dbReference>
<feature type="transmembrane region" description="Helical" evidence="17">
    <location>
        <begin position="43"/>
        <end position="67"/>
    </location>
</feature>
<dbReference type="EMBL" id="JACCBY010000008">
    <property type="protein sequence ID" value="NYD92064.1"/>
    <property type="molecule type" value="Genomic_DNA"/>
</dbReference>
<dbReference type="Pfam" id="PF13614">
    <property type="entry name" value="AAA_31"/>
    <property type="match status" value="1"/>
</dbReference>
<feature type="coiled-coil region" evidence="16">
    <location>
        <begin position="215"/>
        <end position="290"/>
    </location>
</feature>
<keyword evidence="9" id="KW-0547">Nucleotide-binding</keyword>
<sequence>MNINNAITGVTAHPAQYVESSAAEPMIRPLFTQLMSIARRRKWVLLSIVAAALVIGVIVTLLMTPMYHAESTLEIQRENGGLVNVREDARSAAIDQEFYETQYGLLKAKSLAERVATNLRLQDDAAFFAAFGAGKDWFDNGRVQPGAPSRADRVRIAGQILLNRFTVDHERQSRLVKIGFTSPSAVLSKRVIDSWAASFIQMTLERRFGTTAYARQFLETRLNELRRRIDASERRLVGYAAREGIINLPSAPADATTGSIPERSLASDDLATLNQELARARADRIQAESRLGVAAGQTPEALQNSALGALRQQRADLAGNYAKMMAQFSPDYPPAKALQNQISQLDQAIRREEGRVGGSLREAYNASVEREKALTDRVGQMKSNVLDLRRRSIQYNIYQRDADTNRQLYDALLQRYKEIGIAGGVGTNNISVVDAPEVPGAPSSPKLFLNLLIALVAGLAIGAGAAWILEQIDQGIADPDEVPGELQLPLLGTIPKILSGDPLSLLEDRKSMISEAYVSIQTNLSFTTEHGLPKTLAITSSRPAEGKSTTAFALALSMARLSRRVLLIDGDMRSPSVHHLLDIQNREGLSNFLAGGGDWRSLVHETPFTDLSVMTSGPIPPSAPDLLTGRRLEELLGGLLDHYDNIVIDAPPVMGLADAPLIGTKVEGMIYVVESHSTQKGMVRVALSRLRATKTALVGVVLTKFDAKRAHYGYDYNYAYGYGYGDKAGESPK</sequence>
<dbReference type="InterPro" id="IPR050445">
    <property type="entry name" value="Bact_polysacc_biosynth/exp"/>
</dbReference>
<dbReference type="InterPro" id="IPR005702">
    <property type="entry name" value="Wzc-like_C"/>
</dbReference>
<dbReference type="InterPro" id="IPR025669">
    <property type="entry name" value="AAA_dom"/>
</dbReference>
<dbReference type="PANTHER" id="PTHR32309:SF13">
    <property type="entry name" value="FERRIC ENTEROBACTIN TRANSPORT PROTEIN FEPE"/>
    <property type="match status" value="1"/>
</dbReference>
<evidence type="ECO:0000256" key="12">
    <source>
        <dbReference type="ARBA" id="ARBA00022989"/>
    </source>
</evidence>
<evidence type="ECO:0000259" key="18">
    <source>
        <dbReference type="Pfam" id="PF02706"/>
    </source>
</evidence>
<dbReference type="SUPFAM" id="SSF52540">
    <property type="entry name" value="P-loop containing nucleoside triphosphate hydrolases"/>
    <property type="match status" value="1"/>
</dbReference>
<keyword evidence="13 17" id="KW-0472">Membrane</keyword>
<keyword evidence="6" id="KW-0997">Cell inner membrane</keyword>
<keyword evidence="22" id="KW-1185">Reference proteome</keyword>
<comment type="similarity">
    <text evidence="3">Belongs to the etk/wzc family.</text>
</comment>
<dbReference type="EC" id="2.7.10.2" evidence="4"/>
<keyword evidence="8 17" id="KW-0812">Transmembrane</keyword>
<evidence type="ECO:0000256" key="2">
    <source>
        <dbReference type="ARBA" id="ARBA00007316"/>
    </source>
</evidence>
<dbReference type="GO" id="GO:0005886">
    <property type="term" value="C:plasma membrane"/>
    <property type="evidence" value="ECO:0007669"/>
    <property type="project" value="UniProtKB-SubCell"/>
</dbReference>
<comment type="caution">
    <text evidence="21">The sequence shown here is derived from an EMBL/GenBank/DDBJ whole genome shotgun (WGS) entry which is preliminary data.</text>
</comment>
<dbReference type="InterPro" id="IPR027417">
    <property type="entry name" value="P-loop_NTPase"/>
</dbReference>
<comment type="subcellular location">
    <subcellularLocation>
        <location evidence="1">Cell inner membrane</location>
        <topology evidence="1">Multi-pass membrane protein</topology>
    </subcellularLocation>
</comment>
<comment type="catalytic activity">
    <reaction evidence="15">
        <text>L-tyrosyl-[protein] + ATP = O-phospho-L-tyrosyl-[protein] + ADP + H(+)</text>
        <dbReference type="Rhea" id="RHEA:10596"/>
        <dbReference type="Rhea" id="RHEA-COMP:10136"/>
        <dbReference type="Rhea" id="RHEA-COMP:20101"/>
        <dbReference type="ChEBI" id="CHEBI:15378"/>
        <dbReference type="ChEBI" id="CHEBI:30616"/>
        <dbReference type="ChEBI" id="CHEBI:46858"/>
        <dbReference type="ChEBI" id="CHEBI:61978"/>
        <dbReference type="ChEBI" id="CHEBI:456216"/>
        <dbReference type="EC" id="2.7.10.2"/>
    </reaction>
</comment>
<keyword evidence="12 17" id="KW-1133">Transmembrane helix</keyword>
<evidence type="ECO:0000256" key="16">
    <source>
        <dbReference type="SAM" id="Coils"/>
    </source>
</evidence>
<dbReference type="NCBIfam" id="TIGR01007">
    <property type="entry name" value="eps_fam"/>
    <property type="match status" value="1"/>
</dbReference>
<feature type="domain" description="AAA" evidence="19">
    <location>
        <begin position="534"/>
        <end position="657"/>
    </location>
</feature>
<dbReference type="RefSeq" id="WP_179510456.1">
    <property type="nucleotide sequence ID" value="NZ_JACCBY010000008.1"/>
</dbReference>
<dbReference type="Pfam" id="PF02706">
    <property type="entry name" value="Wzz"/>
    <property type="match status" value="1"/>
</dbReference>
<evidence type="ECO:0000256" key="1">
    <source>
        <dbReference type="ARBA" id="ARBA00004429"/>
    </source>
</evidence>
<dbReference type="GO" id="GO:0004715">
    <property type="term" value="F:non-membrane spanning protein tyrosine kinase activity"/>
    <property type="evidence" value="ECO:0007669"/>
    <property type="project" value="UniProtKB-EC"/>
</dbReference>
<accession>A0A7Y9FRF3</accession>
<dbReference type="InterPro" id="IPR032807">
    <property type="entry name" value="GNVR"/>
</dbReference>
<keyword evidence="14" id="KW-0829">Tyrosine-protein kinase</keyword>
<keyword evidence="7" id="KW-0808">Transferase</keyword>
<evidence type="ECO:0000313" key="21">
    <source>
        <dbReference type="EMBL" id="NYD92064.1"/>
    </source>
</evidence>
<evidence type="ECO:0000259" key="20">
    <source>
        <dbReference type="Pfam" id="PF13807"/>
    </source>
</evidence>
<evidence type="ECO:0000256" key="17">
    <source>
        <dbReference type="SAM" id="Phobius"/>
    </source>
</evidence>
<evidence type="ECO:0000313" key="22">
    <source>
        <dbReference type="Proteomes" id="UP000517753"/>
    </source>
</evidence>
<keyword evidence="11" id="KW-0067">ATP-binding</keyword>
<name>A0A7Y9FRF3_9SPHN</name>
<evidence type="ECO:0000256" key="13">
    <source>
        <dbReference type="ARBA" id="ARBA00023136"/>
    </source>
</evidence>
<feature type="domain" description="Polysaccharide chain length determinant N-terminal" evidence="18">
    <location>
        <begin position="33"/>
        <end position="119"/>
    </location>
</feature>
<keyword evidence="5" id="KW-1003">Cell membrane</keyword>
<evidence type="ECO:0000256" key="5">
    <source>
        <dbReference type="ARBA" id="ARBA00022475"/>
    </source>
</evidence>
<evidence type="ECO:0000256" key="11">
    <source>
        <dbReference type="ARBA" id="ARBA00022840"/>
    </source>
</evidence>
<reference evidence="21 22" key="1">
    <citation type="submission" date="2020-08" db="EMBL/GenBank/DDBJ databases">
        <title>The Agave Microbiome: Exploring the role of microbial communities in plant adaptations to desert environments.</title>
        <authorList>
            <person name="Partida-Martinez L.P."/>
        </authorList>
    </citation>
    <scope>NUCLEOTIDE SEQUENCE [LARGE SCALE GENOMIC DNA]</scope>
    <source>
        <strain evidence="21 22">AS2.3</strain>
    </source>
</reference>